<gene>
    <name evidence="1" type="ORF">Slati_2116400</name>
</gene>
<organism evidence="1">
    <name type="scientific">Sesamum latifolium</name>
    <dbReference type="NCBI Taxonomy" id="2727402"/>
    <lineage>
        <taxon>Eukaryota</taxon>
        <taxon>Viridiplantae</taxon>
        <taxon>Streptophyta</taxon>
        <taxon>Embryophyta</taxon>
        <taxon>Tracheophyta</taxon>
        <taxon>Spermatophyta</taxon>
        <taxon>Magnoliopsida</taxon>
        <taxon>eudicotyledons</taxon>
        <taxon>Gunneridae</taxon>
        <taxon>Pentapetalae</taxon>
        <taxon>asterids</taxon>
        <taxon>lamiids</taxon>
        <taxon>Lamiales</taxon>
        <taxon>Pedaliaceae</taxon>
        <taxon>Sesamum</taxon>
    </lineage>
</organism>
<evidence type="ECO:0000313" key="1">
    <source>
        <dbReference type="EMBL" id="KAL0443937.1"/>
    </source>
</evidence>
<accession>A0AAW2WQ33</accession>
<sequence length="176" mass="19845">MTYRPRPIPFDSSHHDEHLTPIGFHFHQCHLGAPKISSASISALIRRRLNTARRQTTTNRLLIVRLVQRTLTYPFSSTVWVDRPRFHSSLFVPDHQYGNLFMTNTPISNGSGIGSSSEMASSTHSSTESWACCSEFRVNSADLTKKWFCTANSHRIATDPPPPILLVFDCDFPTIS</sequence>
<reference evidence="1" key="2">
    <citation type="journal article" date="2024" name="Plant">
        <title>Genomic evolution and insights into agronomic trait innovations of Sesamum species.</title>
        <authorList>
            <person name="Miao H."/>
            <person name="Wang L."/>
            <person name="Qu L."/>
            <person name="Liu H."/>
            <person name="Sun Y."/>
            <person name="Le M."/>
            <person name="Wang Q."/>
            <person name="Wei S."/>
            <person name="Zheng Y."/>
            <person name="Lin W."/>
            <person name="Duan Y."/>
            <person name="Cao H."/>
            <person name="Xiong S."/>
            <person name="Wang X."/>
            <person name="Wei L."/>
            <person name="Li C."/>
            <person name="Ma Q."/>
            <person name="Ju M."/>
            <person name="Zhao R."/>
            <person name="Li G."/>
            <person name="Mu C."/>
            <person name="Tian Q."/>
            <person name="Mei H."/>
            <person name="Zhang T."/>
            <person name="Gao T."/>
            <person name="Zhang H."/>
        </authorList>
    </citation>
    <scope>NUCLEOTIDE SEQUENCE</scope>
    <source>
        <strain evidence="1">KEN1</strain>
    </source>
</reference>
<comment type="caution">
    <text evidence="1">The sequence shown here is derived from an EMBL/GenBank/DDBJ whole genome shotgun (WGS) entry which is preliminary data.</text>
</comment>
<protein>
    <submittedName>
        <fullName evidence="1">Uncharacterized protein</fullName>
    </submittedName>
</protein>
<dbReference type="AlphaFoldDB" id="A0AAW2WQ33"/>
<proteinExistence type="predicted"/>
<reference evidence="1" key="1">
    <citation type="submission" date="2020-06" db="EMBL/GenBank/DDBJ databases">
        <authorList>
            <person name="Li T."/>
            <person name="Hu X."/>
            <person name="Zhang T."/>
            <person name="Song X."/>
            <person name="Zhang H."/>
            <person name="Dai N."/>
            <person name="Sheng W."/>
            <person name="Hou X."/>
            <person name="Wei L."/>
        </authorList>
    </citation>
    <scope>NUCLEOTIDE SEQUENCE</scope>
    <source>
        <strain evidence="1">KEN1</strain>
        <tissue evidence="1">Leaf</tissue>
    </source>
</reference>
<dbReference type="EMBL" id="JACGWN010000007">
    <property type="protein sequence ID" value="KAL0443937.1"/>
    <property type="molecule type" value="Genomic_DNA"/>
</dbReference>
<name>A0AAW2WQ33_9LAMI</name>